<organism evidence="1">
    <name type="scientific">Tuwongella immobilis</name>
    <dbReference type="NCBI Taxonomy" id="692036"/>
    <lineage>
        <taxon>Bacteria</taxon>
        <taxon>Pseudomonadati</taxon>
        <taxon>Planctomycetota</taxon>
        <taxon>Planctomycetia</taxon>
        <taxon>Gemmatales</taxon>
        <taxon>Gemmataceae</taxon>
        <taxon>Tuwongella</taxon>
    </lineage>
</organism>
<evidence type="ECO:0000313" key="1">
    <source>
        <dbReference type="EMBL" id="VIP03764.1"/>
    </source>
</evidence>
<dbReference type="RefSeq" id="WP_162658919.1">
    <property type="nucleotide sequence ID" value="NZ_LR593887.1"/>
</dbReference>
<dbReference type="Proteomes" id="UP000464378">
    <property type="component" value="Chromosome"/>
</dbReference>
<gene>
    <name evidence="1" type="ORF">GMBLW1_01960</name>
</gene>
<protein>
    <submittedName>
        <fullName evidence="1">Uncharacterized protein</fullName>
    </submittedName>
</protein>
<reference evidence="1" key="1">
    <citation type="submission" date="2019-04" db="EMBL/GenBank/DDBJ databases">
        <authorList>
            <consortium name="Science for Life Laboratories"/>
        </authorList>
    </citation>
    <scope>NUCLEOTIDE SEQUENCE</scope>
    <source>
        <strain evidence="1">MBLW1</strain>
    </source>
</reference>
<accession>A0A6C2YQT9</accession>
<proteinExistence type="predicted"/>
<dbReference type="InParanoid" id="A0A6C2YQT9"/>
<dbReference type="EMBL" id="LR586016">
    <property type="protein sequence ID" value="VIP03764.1"/>
    <property type="molecule type" value="Genomic_DNA"/>
</dbReference>
<dbReference type="AlphaFoldDB" id="A0A6C2YQT9"/>
<dbReference type="EMBL" id="LR593887">
    <property type="protein sequence ID" value="VTS04896.1"/>
    <property type="molecule type" value="Genomic_DNA"/>
</dbReference>
<sequence length="144" mass="16077">MAGLTSGNYHLDFNIYPIDDPVHDGWHNYSVQIINRATGDEAHLVATSDNPLFMNCSIMPEVPLLCAGIREIADTGGEMAFQPMDEKDFTMKVRADGVGYVIQLTWDNCPRTVSLGWPTGVHVSKQQLLEFTEQLMTEYLAIVD</sequence>
<dbReference type="KEGG" id="tim:GMBLW1_01960"/>
<keyword evidence="2" id="KW-1185">Reference proteome</keyword>
<name>A0A6C2YQT9_9BACT</name>
<evidence type="ECO:0000313" key="2">
    <source>
        <dbReference type="Proteomes" id="UP000464378"/>
    </source>
</evidence>